<keyword evidence="1" id="KW-0802">TPR repeat</keyword>
<dbReference type="PROSITE" id="PS50005">
    <property type="entry name" value="TPR"/>
    <property type="match status" value="2"/>
</dbReference>
<evidence type="ECO:0000313" key="3">
    <source>
        <dbReference type="Proteomes" id="UP000323176"/>
    </source>
</evidence>
<name>A0A5C8F4I2_BRAPL</name>
<feature type="repeat" description="TPR" evidence="1">
    <location>
        <begin position="650"/>
        <end position="683"/>
    </location>
</feature>
<dbReference type="Pfam" id="PF12895">
    <property type="entry name" value="ANAPC3"/>
    <property type="match status" value="1"/>
</dbReference>
<gene>
    <name evidence="2" type="ORF">EPJ72_03115</name>
</gene>
<accession>A0A5C8F4I2</accession>
<dbReference type="Proteomes" id="UP000323176">
    <property type="component" value="Unassembled WGS sequence"/>
</dbReference>
<sequence length="830" mass="99045">MNDVEKDINILSNFFIENKDIASEFEEYSNIIEDNIYNKLFNSFNKTFYTRKQDFIYECSNIIESIKFLIKIPELIGKTIVGIIPNNKDESYLNIMHSFYNKKIYNYMFPIVIYNGNENDEVRIINNIDNIVMMDRKDYYHITKKSFDYKLNLKSFVKCAAISENINLSNTVFIHFPSSMDFEYSKYLFQFLDVLILTDDSINKFNFELLQKNLDAYILLYSQNNNNKKLCDKYEIKIYKDIDSLKNYISARDDLVNKNYSFADKYIFEYSNVIFQCSNLVNQKESILGKVNEDIVKLSDKNIENIIKNIKDDILNELDILNKTNQKFYRLVKQIEKYFYDLENQMEKKFIGKKLKLKDGYKYNMQKSYLNFLYSNDNNKAEEISQKLINEDNDFLYINKLYKEQFNNKLLSKDSLDYIKNFYYDDKASICQKLALANFQHELNINAIQLGKLLFHLEEKHYHLLYSFNAKELLLLGDYYYSLNNEPEATKYYEKSLRKNSPLAYNKLINIKSYISNKKNIHKLVNICSDKNITYEYALLLKSEKDKSSMSYIKMAAALGNSDAILDMANYYFYKAKSIYVDSKNSNSGADTSVYEKYNNNSLVMYQYLLSKNDLDRNKLSDIYYKVGFIYYNNGDKLRALTFLSKSNKDAALTLMANIYYKNEDYDEAINMYEQSYKIFKNEKSLVELNKLKGRKKAIEIKKNKNNELNNVYYKEEKQFKKSEWCFITTATYIALGKDYDCDEIRLFHNYRDEHLIKDEDGEKLISEYYEIAPNIVENINKLENYIEIYKYIYYNYINKIYNQLLIKNYSRAKKMYIDMVLSLKEKFYI</sequence>
<organism evidence="2 3">
    <name type="scientific">Brachyspira pilosicoli</name>
    <name type="common">Serpulina pilosicoli</name>
    <dbReference type="NCBI Taxonomy" id="52584"/>
    <lineage>
        <taxon>Bacteria</taxon>
        <taxon>Pseudomonadati</taxon>
        <taxon>Spirochaetota</taxon>
        <taxon>Spirochaetia</taxon>
        <taxon>Brachyspirales</taxon>
        <taxon>Brachyspiraceae</taxon>
        <taxon>Brachyspira</taxon>
    </lineage>
</organism>
<evidence type="ECO:0000313" key="2">
    <source>
        <dbReference type="EMBL" id="TXJ44946.1"/>
    </source>
</evidence>
<proteinExistence type="predicted"/>
<comment type="caution">
    <text evidence="2">The sequence shown here is derived from an EMBL/GenBank/DDBJ whole genome shotgun (WGS) entry which is preliminary data.</text>
</comment>
<feature type="repeat" description="TPR" evidence="1">
    <location>
        <begin position="470"/>
        <end position="503"/>
    </location>
</feature>
<dbReference type="NCBIfam" id="NF041770">
    <property type="entry name" value="CFI_box_CTERM"/>
    <property type="match status" value="1"/>
</dbReference>
<dbReference type="InterPro" id="IPR011990">
    <property type="entry name" value="TPR-like_helical_dom_sf"/>
</dbReference>
<dbReference type="AlphaFoldDB" id="A0A5C8F4I2"/>
<dbReference type="EMBL" id="SAXY01000020">
    <property type="protein sequence ID" value="TXJ44946.1"/>
    <property type="molecule type" value="Genomic_DNA"/>
</dbReference>
<reference evidence="2 3" key="1">
    <citation type="journal article" date="1992" name="Lakartidningen">
        <title>[Penicillin V and not amoxicillin is the first choice preparation in acute otitis].</title>
        <authorList>
            <person name="Kamme C."/>
            <person name="Lundgren K."/>
            <person name="Prellner K."/>
        </authorList>
    </citation>
    <scope>NUCLEOTIDE SEQUENCE [LARGE SCALE GENOMIC DNA]</scope>
    <source>
        <strain evidence="2 3">PC5538III-hc</strain>
    </source>
</reference>
<dbReference type="InterPro" id="IPR019734">
    <property type="entry name" value="TPR_rpt"/>
</dbReference>
<evidence type="ECO:0000256" key="1">
    <source>
        <dbReference type="PROSITE-ProRule" id="PRU00339"/>
    </source>
</evidence>
<dbReference type="InterPro" id="IPR049886">
    <property type="entry name" value="CFI_box_CTERM_dom"/>
</dbReference>
<dbReference type="SUPFAM" id="SSF48452">
    <property type="entry name" value="TPR-like"/>
    <property type="match status" value="1"/>
</dbReference>
<dbReference type="OrthoDB" id="583109at2"/>
<dbReference type="SMART" id="SM00028">
    <property type="entry name" value="TPR"/>
    <property type="match status" value="2"/>
</dbReference>
<protein>
    <submittedName>
        <fullName evidence="2">Tetratricopeptide repeat protein</fullName>
    </submittedName>
</protein>
<dbReference type="Gene3D" id="1.25.40.10">
    <property type="entry name" value="Tetratricopeptide repeat domain"/>
    <property type="match status" value="1"/>
</dbReference>